<dbReference type="FunFam" id="2.60.40.60:FF:000020">
    <property type="entry name" value="Dachsous cadherin-related 1b"/>
    <property type="match status" value="2"/>
</dbReference>
<evidence type="ECO:0000256" key="2">
    <source>
        <dbReference type="ARBA" id="ARBA00022475"/>
    </source>
</evidence>
<comment type="function">
    <text evidence="10">Cadherins are calcium-dependent cell adhesion proteins. They preferentially interact with themselves in a homophilic manner in connecting cells.</text>
</comment>
<dbReference type="EMBL" id="JBFDAA010000014">
    <property type="protein sequence ID" value="KAL1121997.1"/>
    <property type="molecule type" value="Genomic_DNA"/>
</dbReference>
<feature type="domain" description="Cadherin" evidence="14">
    <location>
        <begin position="547"/>
        <end position="650"/>
    </location>
</feature>
<feature type="domain" description="Cadherin" evidence="14">
    <location>
        <begin position="216"/>
        <end position="317"/>
    </location>
</feature>
<evidence type="ECO:0000256" key="11">
    <source>
        <dbReference type="PROSITE-ProRule" id="PRU00043"/>
    </source>
</evidence>
<dbReference type="FunFam" id="2.60.40.60:FF:000098">
    <property type="entry name" value="cadherin-23 isoform X1"/>
    <property type="match status" value="1"/>
</dbReference>
<dbReference type="InterPro" id="IPR020894">
    <property type="entry name" value="Cadherin_CS"/>
</dbReference>
<keyword evidence="2" id="KW-1003">Cell membrane</keyword>
<feature type="region of interest" description="Disordered" evidence="12">
    <location>
        <begin position="1"/>
        <end position="23"/>
    </location>
</feature>
<dbReference type="GO" id="GO:0007155">
    <property type="term" value="P:cell adhesion"/>
    <property type="evidence" value="ECO:0007669"/>
    <property type="project" value="UniProtKB-KW"/>
</dbReference>
<keyword evidence="3 13" id="KW-0812">Transmembrane</keyword>
<dbReference type="GO" id="GO:0005886">
    <property type="term" value="C:plasma membrane"/>
    <property type="evidence" value="ECO:0007669"/>
    <property type="project" value="UniProtKB-SubCell"/>
</dbReference>
<keyword evidence="9 13" id="KW-0472">Membrane</keyword>
<evidence type="ECO:0000256" key="3">
    <source>
        <dbReference type="ARBA" id="ARBA00022692"/>
    </source>
</evidence>
<evidence type="ECO:0000256" key="6">
    <source>
        <dbReference type="ARBA" id="ARBA00022837"/>
    </source>
</evidence>
<keyword evidence="5" id="KW-0677">Repeat</keyword>
<dbReference type="GO" id="GO:0060429">
    <property type="term" value="P:epithelium development"/>
    <property type="evidence" value="ECO:0007669"/>
    <property type="project" value="UniProtKB-ARBA"/>
</dbReference>
<feature type="domain" description="Cadherin" evidence="14">
    <location>
        <begin position="755"/>
        <end position="867"/>
    </location>
</feature>
<dbReference type="FunFam" id="2.60.40.60:FF:000266">
    <property type="entry name" value="Cadherin 23"/>
    <property type="match status" value="1"/>
</dbReference>
<evidence type="ECO:0000256" key="12">
    <source>
        <dbReference type="SAM" id="MobiDB-lite"/>
    </source>
</evidence>
<dbReference type="GO" id="GO:0005509">
    <property type="term" value="F:calcium ion binding"/>
    <property type="evidence" value="ECO:0007669"/>
    <property type="project" value="UniProtKB-UniRule"/>
</dbReference>
<evidence type="ECO:0000256" key="8">
    <source>
        <dbReference type="ARBA" id="ARBA00022989"/>
    </source>
</evidence>
<keyword evidence="16" id="KW-1185">Reference proteome</keyword>
<gene>
    <name evidence="15" type="ORF">AAG570_003405</name>
</gene>
<dbReference type="GO" id="GO:0009653">
    <property type="term" value="P:anatomical structure morphogenesis"/>
    <property type="evidence" value="ECO:0007669"/>
    <property type="project" value="UniProtKB-ARBA"/>
</dbReference>
<feature type="domain" description="Cadherin" evidence="14">
    <location>
        <begin position="433"/>
        <end position="546"/>
    </location>
</feature>
<dbReference type="Pfam" id="PF00028">
    <property type="entry name" value="Cadherin"/>
    <property type="match status" value="9"/>
</dbReference>
<feature type="transmembrane region" description="Helical" evidence="13">
    <location>
        <begin position="1636"/>
        <end position="1665"/>
    </location>
</feature>
<protein>
    <recommendedName>
        <fullName evidence="14">Cadherin domain-containing protein</fullName>
    </recommendedName>
</protein>
<evidence type="ECO:0000256" key="5">
    <source>
        <dbReference type="ARBA" id="ARBA00022737"/>
    </source>
</evidence>
<dbReference type="Proteomes" id="UP001558652">
    <property type="component" value="Unassembled WGS sequence"/>
</dbReference>
<dbReference type="Gene3D" id="2.60.40.60">
    <property type="entry name" value="Cadherins"/>
    <property type="match status" value="14"/>
</dbReference>
<feature type="domain" description="Cadherin" evidence="14">
    <location>
        <begin position="1415"/>
        <end position="1538"/>
    </location>
</feature>
<proteinExistence type="predicted"/>
<dbReference type="InterPro" id="IPR015919">
    <property type="entry name" value="Cadherin-like_sf"/>
</dbReference>
<keyword evidence="6 11" id="KW-0106">Calcium</keyword>
<keyword evidence="4" id="KW-0732">Signal</keyword>
<dbReference type="PROSITE" id="PS00232">
    <property type="entry name" value="CADHERIN_1"/>
    <property type="match status" value="5"/>
</dbReference>
<dbReference type="InterPro" id="IPR002126">
    <property type="entry name" value="Cadherin-like_dom"/>
</dbReference>
<reference evidence="15 16" key="1">
    <citation type="submission" date="2024-07" db="EMBL/GenBank/DDBJ databases">
        <title>Chromosome-level genome assembly of the water stick insect Ranatra chinensis (Heteroptera: Nepidae).</title>
        <authorList>
            <person name="Liu X."/>
        </authorList>
    </citation>
    <scope>NUCLEOTIDE SEQUENCE [LARGE SCALE GENOMIC DNA]</scope>
    <source>
        <strain evidence="15">Cailab_2021Rc</strain>
        <tissue evidence="15">Muscle</tissue>
    </source>
</reference>
<dbReference type="PANTHER" id="PTHR24026:SF133">
    <property type="entry name" value="CADHERIN-RELATED FAMILY MEMBER 2"/>
    <property type="match status" value="1"/>
</dbReference>
<dbReference type="SMART" id="SM00112">
    <property type="entry name" value="CA"/>
    <property type="match status" value="14"/>
</dbReference>
<feature type="domain" description="Cadherin" evidence="14">
    <location>
        <begin position="6"/>
        <end position="94"/>
    </location>
</feature>
<feature type="domain" description="Cadherin" evidence="14">
    <location>
        <begin position="874"/>
        <end position="973"/>
    </location>
</feature>
<feature type="domain" description="Cadherin" evidence="14">
    <location>
        <begin position="1298"/>
        <end position="1414"/>
    </location>
</feature>
<evidence type="ECO:0000259" key="14">
    <source>
        <dbReference type="PROSITE" id="PS50268"/>
    </source>
</evidence>
<dbReference type="PANTHER" id="PTHR24026">
    <property type="entry name" value="FAT ATYPICAL CADHERIN-RELATED"/>
    <property type="match status" value="1"/>
</dbReference>
<name>A0ABD0Y3V6_9HEMI</name>
<evidence type="ECO:0000256" key="4">
    <source>
        <dbReference type="ARBA" id="ARBA00022729"/>
    </source>
</evidence>
<evidence type="ECO:0000313" key="16">
    <source>
        <dbReference type="Proteomes" id="UP001558652"/>
    </source>
</evidence>
<evidence type="ECO:0000256" key="7">
    <source>
        <dbReference type="ARBA" id="ARBA00022889"/>
    </source>
</evidence>
<keyword evidence="7" id="KW-0130">Cell adhesion</keyword>
<organism evidence="15 16">
    <name type="scientific">Ranatra chinensis</name>
    <dbReference type="NCBI Taxonomy" id="642074"/>
    <lineage>
        <taxon>Eukaryota</taxon>
        <taxon>Metazoa</taxon>
        <taxon>Ecdysozoa</taxon>
        <taxon>Arthropoda</taxon>
        <taxon>Hexapoda</taxon>
        <taxon>Insecta</taxon>
        <taxon>Pterygota</taxon>
        <taxon>Neoptera</taxon>
        <taxon>Paraneoptera</taxon>
        <taxon>Hemiptera</taxon>
        <taxon>Heteroptera</taxon>
        <taxon>Panheteroptera</taxon>
        <taxon>Nepomorpha</taxon>
        <taxon>Nepidae</taxon>
        <taxon>Ranatrinae</taxon>
        <taxon>Ranatra</taxon>
    </lineage>
</organism>
<evidence type="ECO:0000256" key="9">
    <source>
        <dbReference type="ARBA" id="ARBA00023136"/>
    </source>
</evidence>
<dbReference type="FunFam" id="2.60.40.60:FF:000026">
    <property type="entry name" value="FAT atypical cadherin 1"/>
    <property type="match status" value="1"/>
</dbReference>
<evidence type="ECO:0000313" key="15">
    <source>
        <dbReference type="EMBL" id="KAL1121997.1"/>
    </source>
</evidence>
<feature type="domain" description="Cadherin" evidence="14">
    <location>
        <begin position="95"/>
        <end position="207"/>
    </location>
</feature>
<comment type="caution">
    <text evidence="15">The sequence shown here is derived from an EMBL/GenBank/DDBJ whole genome shotgun (WGS) entry which is preliminary data.</text>
</comment>
<evidence type="ECO:0000256" key="10">
    <source>
        <dbReference type="ARBA" id="ARBA00059331"/>
    </source>
</evidence>
<comment type="subcellular location">
    <subcellularLocation>
        <location evidence="1">Cell membrane</location>
        <topology evidence="1">Single-pass type I membrane protein</topology>
    </subcellularLocation>
</comment>
<feature type="domain" description="Cadherin" evidence="14">
    <location>
        <begin position="974"/>
        <end position="1080"/>
    </location>
</feature>
<feature type="domain" description="Cadherin" evidence="14">
    <location>
        <begin position="1081"/>
        <end position="1181"/>
    </location>
</feature>
<feature type="domain" description="Cadherin" evidence="14">
    <location>
        <begin position="1185"/>
        <end position="1295"/>
    </location>
</feature>
<dbReference type="FunFam" id="2.60.40.60:FF:000124">
    <property type="entry name" value="Cadherin-related family member 1"/>
    <property type="match status" value="1"/>
</dbReference>
<accession>A0ABD0Y3V6</accession>
<feature type="domain" description="Cadherin" evidence="14">
    <location>
        <begin position="651"/>
        <end position="754"/>
    </location>
</feature>
<evidence type="ECO:0000256" key="13">
    <source>
        <dbReference type="SAM" id="Phobius"/>
    </source>
</evidence>
<dbReference type="PRINTS" id="PR00205">
    <property type="entry name" value="CADHERIN"/>
</dbReference>
<dbReference type="SUPFAM" id="SSF49313">
    <property type="entry name" value="Cadherin-like"/>
    <property type="match status" value="14"/>
</dbReference>
<dbReference type="CDD" id="cd11304">
    <property type="entry name" value="Cadherin_repeat"/>
    <property type="match status" value="14"/>
</dbReference>
<feature type="domain" description="Cadherin" evidence="14">
    <location>
        <begin position="318"/>
        <end position="432"/>
    </location>
</feature>
<keyword evidence="8 13" id="KW-1133">Transmembrane helix</keyword>
<dbReference type="PROSITE" id="PS50268">
    <property type="entry name" value="CADHERIN_2"/>
    <property type="match status" value="14"/>
</dbReference>
<evidence type="ECO:0000256" key="1">
    <source>
        <dbReference type="ARBA" id="ARBA00004251"/>
    </source>
</evidence>
<sequence>MDNTVLSEGHPPGSAVDTLVGSDPEGGPLRYGIVGTDRFKVDPDTGLVTLVKPLDREVNDTLRFYVTLEDDVNNLEQIQISVIVVDENDNPPSFKNTPYECSVPEDTAVGTTVFRDILVEDPDLTGETLEIACNNYPQVPDACDKFEIVAWNSSEQSFMGGIVLKEKISYLKRQFYQLLLVATDGKFSSTTGVEIKVGDIQDTPPVFQGGSLTGVIEEDDPIGSLVMTVSAKDGDKGNPRKNPLDYFLLDSDTGELRIAKPLDREALQSTAQSTGVISLTVRARELVDGVPGNDSSTTTMAMASVTIKDVNDEPPQFNQKEYMVTLTENLPLGTPLPNLNMTVTDPDIGPNSKFSLRLSDVSGAFAIEPTQASGSTAVSIRLVNGPLDYENPNHRKFIVLVIAEETMTLQRLSSTATVTVEVTDWNDNLPVFNRESYSATIAESALPGDLITKITATDSDTGSFGPKGIVYDLIGHGSEKFNVNRKTGEITVSPCPLPGSPQCLDFETKDVYYLQYKATDDEGKGHTTVVPLKISVADSNDNPPVFTSQMYKAIIDEGSSKFEPPLQVEARDSDKTSKIDYSIIDGNAENLFTIDRDTGEITVTDKKGLDMTNMTGDIIRLHIQASDGVFTANCTVEITVLDVNNNNPMFDEPSYVADVPEDTPIGTSISQVRAQDADTGINANLIYKIEKGAFEDFGIDNSSGVISVVSKLDFDRRSSYTIHIIAIDGGTPALTGTTTLNVHLINSNDKIPFFSPTTQRAEVKEDAKVGDVVWKLVAKDLDIDSSEALNYAASEPITAVNKNGNEDFFSIDQTMGTVTVARPLDREVAAVVRITVLVTDITARTMQQGTGTLIITIIDVNDFSPAFLKPWTVANPNYNVEMLEEQPPDTILGTFTATDQDSNVVHYAIQPESDYYTIDNTTGVVKSKVRIDYEKTPVVEFKIVAYDSGVPQLSSTANVRVSIVNINDMDPVFTQPEYTFEVLEGAVPGTVVGKVSAIDGDSGKAGWVSYSLADNNNDFSIDRQTGQITVSVTNRLDRETAEEVTLQVVATDGALGDEARSATVPVHIKINDVNDNRPIFSQHAYSINIVESIPLLPRAPILQLRAVDSDSSSSLRYSIVSGNVGDVFMLDPVSGIMFPRVSLKNQQHHYMLGVEVSDGIHKDSAQVDITVQAINEHQPVFVEPSNRNATVYVKENNLVSDAVVMIVKATDGDTGENGRVTYHFNVNDENVQETKEFTINENTGELRAKIPLDREVKSTYQLVLVARDHGTPTWYKALRFVTIALEDVDDNLPEFPDYSQQRVFNIIENSAPHTRIGQVLAVDRDEAENAKIYYYLVGEIDGFFIIDRLDGNIYTNTSLDRETRDTYNFYVKATNDPDHYPSKDKLRMSDLKPMPNLVHVKINVLDENDNPPVFQKSEYNAGVSVTAGAGEFVTQLVARDDDSGVNGSLTLLITASHLFRAGSNVSAGSVVPSPFAISDSGKLTAAGLVAEYNQERFRLEVVAKEKSAPFREANAVVNIWVYEQSQLIRVILSRPPEEVHREKEKIILELSNATRSLVVIDDIKDYVDPSGRILHDRCNMYLHVVDRETQTISTIPDVLKIIDSQYDVLKEYYVGFAIENVLPAYMKIREDTFEPALAALIALLIILFVGCISVIVVCCCFRHWVVSEPMDMKQSDMLIKKTVIDDLNTTENPLWIEQKLKLYEEQELTMQVFCEPEGNQIPTQATMERRDSVDNTYATIQQPNRRGSLNTMLSLGAGDYATLGGSVLPLDNVSSHSQQCISYFLQMLEAALGFQGSTFQVPESADLFRARSELRMNKDGQPEFVSELI</sequence>